<proteinExistence type="predicted"/>
<feature type="chain" id="PRO_5040293990" description="EGF-like domain-containing protein" evidence="4">
    <location>
        <begin position="24"/>
        <end position="447"/>
    </location>
</feature>
<dbReference type="InterPro" id="IPR000033">
    <property type="entry name" value="LDLR_classB_rpt"/>
</dbReference>
<gene>
    <name evidence="6" type="ORF">NHX12_010976</name>
</gene>
<dbReference type="SMART" id="SM00181">
    <property type="entry name" value="EGF"/>
    <property type="match status" value="2"/>
</dbReference>
<dbReference type="AlphaFoldDB" id="A0A9Q0DF90"/>
<dbReference type="SMART" id="SM00179">
    <property type="entry name" value="EGF_CA"/>
    <property type="match status" value="1"/>
</dbReference>
<dbReference type="OrthoDB" id="4062651at2759"/>
<dbReference type="InterPro" id="IPR011042">
    <property type="entry name" value="6-blade_b-propeller_TolB-like"/>
</dbReference>
<dbReference type="SUPFAM" id="SSF63825">
    <property type="entry name" value="YWTD domain"/>
    <property type="match status" value="1"/>
</dbReference>
<feature type="signal peptide" evidence="4">
    <location>
        <begin position="1"/>
        <end position="23"/>
    </location>
</feature>
<protein>
    <recommendedName>
        <fullName evidence="5">EGF-like domain-containing protein</fullName>
    </recommendedName>
</protein>
<dbReference type="GO" id="GO:0005509">
    <property type="term" value="F:calcium ion binding"/>
    <property type="evidence" value="ECO:0007669"/>
    <property type="project" value="InterPro"/>
</dbReference>
<accession>A0A9Q0DF90</accession>
<dbReference type="PANTHER" id="PTHR46513">
    <property type="entry name" value="VITELLOGENIN RECEPTOR-LIKE PROTEIN-RELATED-RELATED"/>
    <property type="match status" value="1"/>
</dbReference>
<evidence type="ECO:0000313" key="7">
    <source>
        <dbReference type="Proteomes" id="UP001148018"/>
    </source>
</evidence>
<keyword evidence="3" id="KW-1015">Disulfide bond</keyword>
<dbReference type="InterPro" id="IPR050778">
    <property type="entry name" value="Cueball_EGF_LRP_Nidogen"/>
</dbReference>
<dbReference type="Pfam" id="PF14670">
    <property type="entry name" value="FXa_inhibition"/>
    <property type="match status" value="1"/>
</dbReference>
<evidence type="ECO:0000256" key="4">
    <source>
        <dbReference type="SAM" id="SignalP"/>
    </source>
</evidence>
<keyword evidence="7" id="KW-1185">Reference proteome</keyword>
<dbReference type="Gene3D" id="2.120.10.30">
    <property type="entry name" value="TolB, C-terminal domain"/>
    <property type="match status" value="1"/>
</dbReference>
<reference evidence="6" key="1">
    <citation type="submission" date="2022-07" db="EMBL/GenBank/DDBJ databases">
        <title>Chromosome-level genome of Muraenolepis orangiensis.</title>
        <authorList>
            <person name="Kim J."/>
        </authorList>
    </citation>
    <scope>NUCLEOTIDE SEQUENCE</scope>
    <source>
        <strain evidence="6">KU_S4_2022</strain>
        <tissue evidence="6">Muscle</tissue>
    </source>
</reference>
<dbReference type="SMART" id="SM00135">
    <property type="entry name" value="LY"/>
    <property type="match status" value="3"/>
</dbReference>
<keyword evidence="4" id="KW-0732">Signal</keyword>
<comment type="caution">
    <text evidence="6">The sequence shown here is derived from an EMBL/GenBank/DDBJ whole genome shotgun (WGS) entry which is preliminary data.</text>
</comment>
<dbReference type="EMBL" id="JANIIK010000116">
    <property type="protein sequence ID" value="KAJ3587378.1"/>
    <property type="molecule type" value="Genomic_DNA"/>
</dbReference>
<feature type="domain" description="EGF-like" evidence="5">
    <location>
        <begin position="339"/>
        <end position="354"/>
    </location>
</feature>
<keyword evidence="2" id="KW-0677">Repeat</keyword>
<dbReference type="InterPro" id="IPR001881">
    <property type="entry name" value="EGF-like_Ca-bd_dom"/>
</dbReference>
<dbReference type="PANTHER" id="PTHR46513:SF13">
    <property type="entry name" value="EGF-LIKE DOMAIN-CONTAINING PROTEIN"/>
    <property type="match status" value="1"/>
</dbReference>
<evidence type="ECO:0000259" key="5">
    <source>
        <dbReference type="PROSITE" id="PS01186"/>
    </source>
</evidence>
<evidence type="ECO:0000256" key="1">
    <source>
        <dbReference type="ARBA" id="ARBA00022536"/>
    </source>
</evidence>
<dbReference type="InterPro" id="IPR018097">
    <property type="entry name" value="EGF_Ca-bd_CS"/>
</dbReference>
<dbReference type="PROSITE" id="PS01187">
    <property type="entry name" value="EGF_CA"/>
    <property type="match status" value="1"/>
</dbReference>
<evidence type="ECO:0000313" key="6">
    <source>
        <dbReference type="EMBL" id="KAJ3587378.1"/>
    </source>
</evidence>
<sequence>MVAARAAAVVLVWLLVQILAASGQSSACWEQKSQRVSWNHSCPGPMPYLMFGHGEALHRMDLDGGNHRRVVSGVGRVVSGVGSVVSGVGRGVLLDYHYVQRSVFWTHSHTGDIYRAGLTGTLTQKLLSSQLGVSGLAVDWLEDRVYWTNEERGDIRRVSITGHNQETVFSGLDRPCCMVLDPNQSLQKADLLGGIPTALLKVPGQLTALTLDPVDQRLFWARFNSDLQGTLGSCDYNGNNSNIIDHPLRSPSVWLSVFLDEVFFTESHSIKRINKYGAGEATDVNAEPLSRAAVGLRVVHPLNQPVGGAPPPNPDINECSLWNHGCSLGCENLPGSYACSCPEGYSLLPDRKSCHEMTECVGVLRGCGLGCLDTEAGPVCVCPEGSGLMENRQQYARTTVTMVTSSPTPIPPHRHGDSQACPLSHASFCFYQGTCRYLREMEAYACK</sequence>
<dbReference type="Proteomes" id="UP001148018">
    <property type="component" value="Unassembled WGS sequence"/>
</dbReference>
<dbReference type="FunFam" id="2.10.25.10:FF:000010">
    <property type="entry name" value="Pro-epidermal growth factor"/>
    <property type="match status" value="1"/>
</dbReference>
<dbReference type="PROSITE" id="PS00010">
    <property type="entry name" value="ASX_HYDROXYL"/>
    <property type="match status" value="1"/>
</dbReference>
<dbReference type="PROSITE" id="PS01186">
    <property type="entry name" value="EGF_2"/>
    <property type="match status" value="1"/>
</dbReference>
<name>A0A9Q0DF90_9TELE</name>
<dbReference type="InterPro" id="IPR000152">
    <property type="entry name" value="EGF-type_Asp/Asn_hydroxyl_site"/>
</dbReference>
<keyword evidence="1" id="KW-0245">EGF-like domain</keyword>
<dbReference type="CDD" id="cd00054">
    <property type="entry name" value="EGF_CA"/>
    <property type="match status" value="1"/>
</dbReference>
<evidence type="ECO:0000256" key="3">
    <source>
        <dbReference type="ARBA" id="ARBA00023157"/>
    </source>
</evidence>
<evidence type="ECO:0000256" key="2">
    <source>
        <dbReference type="ARBA" id="ARBA00022737"/>
    </source>
</evidence>
<dbReference type="SUPFAM" id="SSF57196">
    <property type="entry name" value="EGF/Laminin"/>
    <property type="match status" value="1"/>
</dbReference>
<dbReference type="InterPro" id="IPR000742">
    <property type="entry name" value="EGF"/>
</dbReference>
<organism evidence="6 7">
    <name type="scientific">Muraenolepis orangiensis</name>
    <name type="common">Patagonian moray cod</name>
    <dbReference type="NCBI Taxonomy" id="630683"/>
    <lineage>
        <taxon>Eukaryota</taxon>
        <taxon>Metazoa</taxon>
        <taxon>Chordata</taxon>
        <taxon>Craniata</taxon>
        <taxon>Vertebrata</taxon>
        <taxon>Euteleostomi</taxon>
        <taxon>Actinopterygii</taxon>
        <taxon>Neopterygii</taxon>
        <taxon>Teleostei</taxon>
        <taxon>Neoteleostei</taxon>
        <taxon>Acanthomorphata</taxon>
        <taxon>Zeiogadaria</taxon>
        <taxon>Gadariae</taxon>
        <taxon>Gadiformes</taxon>
        <taxon>Muraenolepidoidei</taxon>
        <taxon>Muraenolepididae</taxon>
        <taxon>Muraenolepis</taxon>
    </lineage>
</organism>